<accession>A0ABN5V8A0</accession>
<dbReference type="Proteomes" id="UP001321542">
    <property type="component" value="Chromosome"/>
</dbReference>
<keyword evidence="2" id="KW-1185">Reference proteome</keyword>
<reference evidence="1 2" key="1">
    <citation type="journal article" date="2010" name="ChemBioChem">
        <title>Cloning and characterization of the biosynthetic gene cluster of 16-membered macrolide antibiotic FD-891: involvement of a dual functional cytochrome P450 monooxygenase catalyzing epoxidation and hydroxylation.</title>
        <authorList>
            <person name="Kudo F."/>
            <person name="Motegi A."/>
            <person name="Mizoue K."/>
            <person name="Eguchi T."/>
        </authorList>
    </citation>
    <scope>NUCLEOTIDE SEQUENCE [LARGE SCALE GENOMIC DNA]</scope>
    <source>
        <strain evidence="1 2">A-8890</strain>
    </source>
</reference>
<protein>
    <submittedName>
        <fullName evidence="1">Uncharacterized protein</fullName>
    </submittedName>
</protein>
<evidence type="ECO:0000313" key="1">
    <source>
        <dbReference type="EMBL" id="BBC29501.1"/>
    </source>
</evidence>
<evidence type="ECO:0000313" key="2">
    <source>
        <dbReference type="Proteomes" id="UP001321542"/>
    </source>
</evidence>
<organism evidence="1 2">
    <name type="scientific">Streptomyces graminofaciens</name>
    <dbReference type="NCBI Taxonomy" id="68212"/>
    <lineage>
        <taxon>Bacteria</taxon>
        <taxon>Bacillati</taxon>
        <taxon>Actinomycetota</taxon>
        <taxon>Actinomycetes</taxon>
        <taxon>Kitasatosporales</taxon>
        <taxon>Streptomycetaceae</taxon>
        <taxon>Streptomyces</taxon>
    </lineage>
</organism>
<name>A0ABN5V8A0_9ACTN</name>
<reference evidence="1 2" key="2">
    <citation type="journal article" date="2023" name="ChemBioChem">
        <title>Acyltransferase Domain Exchange between Two Independent Type I Polyketide Synthases in the Same Producer Strain of Macrolide Antibiotics.</title>
        <authorList>
            <person name="Kudo F."/>
            <person name="Kishikawa K."/>
            <person name="Tsuboi K."/>
            <person name="Kido T."/>
            <person name="Usui T."/>
            <person name="Hashimoto J."/>
            <person name="Shin-Ya K."/>
            <person name="Miyanaga A."/>
            <person name="Eguchi T."/>
        </authorList>
    </citation>
    <scope>NUCLEOTIDE SEQUENCE [LARGE SCALE GENOMIC DNA]</scope>
    <source>
        <strain evidence="1 2">A-8890</strain>
    </source>
</reference>
<gene>
    <name evidence="1" type="ORF">SGFS_007950</name>
</gene>
<proteinExistence type="predicted"/>
<dbReference type="EMBL" id="AP018448">
    <property type="protein sequence ID" value="BBC29501.1"/>
    <property type="molecule type" value="Genomic_DNA"/>
</dbReference>
<sequence>MDVLSPVLAPQALRAADAPTAEIPARRPRLLMLSPDIQNLLAPKGDVKERKSSDEEHREGMNVTRFRAAALTHGPQPFRGGVRAVR</sequence>